<dbReference type="OrthoDB" id="526572at2759"/>
<feature type="region of interest" description="Disordered" evidence="1">
    <location>
        <begin position="246"/>
        <end position="275"/>
    </location>
</feature>
<protein>
    <submittedName>
        <fullName evidence="2">Uncharacterized protein</fullName>
    </submittedName>
</protein>
<feature type="compositionally biased region" description="Polar residues" evidence="1">
    <location>
        <begin position="246"/>
        <end position="257"/>
    </location>
</feature>
<dbReference type="Proteomes" id="UP000613740">
    <property type="component" value="Unassembled WGS sequence"/>
</dbReference>
<evidence type="ECO:0000256" key="1">
    <source>
        <dbReference type="SAM" id="MobiDB-lite"/>
    </source>
</evidence>
<feature type="region of interest" description="Disordered" evidence="1">
    <location>
        <begin position="18"/>
        <end position="41"/>
    </location>
</feature>
<dbReference type="AlphaFoldDB" id="A0A835WG55"/>
<reference evidence="2" key="1">
    <citation type="journal article" date="2020" name="bioRxiv">
        <title>Comparative genomics of Chlamydomonas.</title>
        <authorList>
            <person name="Craig R.J."/>
            <person name="Hasan A.R."/>
            <person name="Ness R.W."/>
            <person name="Keightley P.D."/>
        </authorList>
    </citation>
    <scope>NUCLEOTIDE SEQUENCE</scope>
    <source>
        <strain evidence="2">CCAP 11/173</strain>
    </source>
</reference>
<sequence length="447" mass="47996">MAAGSPIPRDPVYMTYITNHNTPLGPATPGRSTSPYRPATGLTHTDLQLQGARGVYSHFHRPFNDHSRYLAVASETDRAAYRDAPRLAPPPWDGSPPGQDRSQRPVTAPGSSGRRRDGSAGGYLGVDVGASVDIGEATLLDNMTTRTGAPCYTSSSLIEADLVTGTPVLDEVAAAERGGPEDWRLARVQTYAVPPSRTGYGDGGVRPFHQDYRHYKYYGFAGHGAKTSWAHNPKYNRIYADVFTSSTDSTSPVSATDQPGAPPLQPYVGGPKRPLTKAERALVGQFRWHSYDAEGMPADPHVASLLADVAAGRSPSPETLRRLKVTAAGAGGGGKQARPHSAAAGGTPAKSMMRAEIIEPFSAKVDIEARQPLPPDTPMYGNNQAARVTTYRQLASPYAGELNRSPNMGSQSPWHQRYGHYKYAGFAGKGASSSWARNPKYAKMYDQ</sequence>
<evidence type="ECO:0000313" key="2">
    <source>
        <dbReference type="EMBL" id="KAG2446830.1"/>
    </source>
</evidence>
<comment type="caution">
    <text evidence="2">The sequence shown here is derived from an EMBL/GenBank/DDBJ whole genome shotgun (WGS) entry which is preliminary data.</text>
</comment>
<keyword evidence="3" id="KW-1185">Reference proteome</keyword>
<evidence type="ECO:0000313" key="3">
    <source>
        <dbReference type="Proteomes" id="UP000613740"/>
    </source>
</evidence>
<organism evidence="2 3">
    <name type="scientific">Chlamydomonas schloesseri</name>
    <dbReference type="NCBI Taxonomy" id="2026947"/>
    <lineage>
        <taxon>Eukaryota</taxon>
        <taxon>Viridiplantae</taxon>
        <taxon>Chlorophyta</taxon>
        <taxon>core chlorophytes</taxon>
        <taxon>Chlorophyceae</taxon>
        <taxon>CS clade</taxon>
        <taxon>Chlamydomonadales</taxon>
        <taxon>Chlamydomonadaceae</taxon>
        <taxon>Chlamydomonas</taxon>
    </lineage>
</organism>
<gene>
    <name evidence="2" type="ORF">HYH02_008390</name>
</gene>
<feature type="region of interest" description="Disordered" evidence="1">
    <location>
        <begin position="81"/>
        <end position="122"/>
    </location>
</feature>
<dbReference type="EMBL" id="JAEHOD010000025">
    <property type="protein sequence ID" value="KAG2446830.1"/>
    <property type="molecule type" value="Genomic_DNA"/>
</dbReference>
<accession>A0A835WG55</accession>
<name>A0A835WG55_9CHLO</name>
<feature type="region of interest" description="Disordered" evidence="1">
    <location>
        <begin position="328"/>
        <end position="349"/>
    </location>
</feature>
<proteinExistence type="predicted"/>